<organism evidence="2 4">
    <name type="scientific">Medicago truncatula</name>
    <name type="common">Barrel medic</name>
    <name type="synonym">Medicago tribuloides</name>
    <dbReference type="NCBI Taxonomy" id="3880"/>
    <lineage>
        <taxon>Eukaryota</taxon>
        <taxon>Viridiplantae</taxon>
        <taxon>Streptophyta</taxon>
        <taxon>Embryophyta</taxon>
        <taxon>Tracheophyta</taxon>
        <taxon>Spermatophyta</taxon>
        <taxon>Magnoliopsida</taxon>
        <taxon>eudicotyledons</taxon>
        <taxon>Gunneridae</taxon>
        <taxon>Pentapetalae</taxon>
        <taxon>rosids</taxon>
        <taxon>fabids</taxon>
        <taxon>Fabales</taxon>
        <taxon>Fabaceae</taxon>
        <taxon>Papilionoideae</taxon>
        <taxon>50 kb inversion clade</taxon>
        <taxon>NPAAA clade</taxon>
        <taxon>Hologalegina</taxon>
        <taxon>IRL clade</taxon>
        <taxon>Trifolieae</taxon>
        <taxon>Medicago</taxon>
    </lineage>
</organism>
<feature type="compositionally biased region" description="Low complexity" evidence="1">
    <location>
        <begin position="83"/>
        <end position="98"/>
    </location>
</feature>
<dbReference type="EnsemblPlants" id="KEH32107">
    <property type="protein sequence ID" value="KEH32107"/>
    <property type="gene ID" value="MTR_4g113495"/>
</dbReference>
<dbReference type="STRING" id="3880.A0A072UQZ9"/>
<reference evidence="3" key="3">
    <citation type="submission" date="2015-04" db="UniProtKB">
        <authorList>
            <consortium name="EnsemblPlants"/>
        </authorList>
    </citation>
    <scope>IDENTIFICATION</scope>
    <source>
        <strain evidence="3">cv. Jemalong A17</strain>
    </source>
</reference>
<evidence type="ECO:0000313" key="3">
    <source>
        <dbReference type="EnsemblPlants" id="KEH32107"/>
    </source>
</evidence>
<name>A0A072UQZ9_MEDTR</name>
<evidence type="ECO:0000256" key="1">
    <source>
        <dbReference type="SAM" id="MobiDB-lite"/>
    </source>
</evidence>
<sequence>MLFPTAIKEKANQGASSLVSIDAPQRNFGESDRFDNHNIEEVNSCYGPGSRLTAIIGSAQFLSPGDELVKELQCTTDSSVVYSQPQPEDSSPSSIIQDNNIDADA</sequence>
<evidence type="ECO:0000313" key="4">
    <source>
        <dbReference type="Proteomes" id="UP000002051"/>
    </source>
</evidence>
<dbReference type="eggNOG" id="KOG1932">
    <property type="taxonomic scope" value="Eukaryota"/>
</dbReference>
<dbReference type="PaxDb" id="3880-AES91434"/>
<dbReference type="EMBL" id="CM001220">
    <property type="protein sequence ID" value="KEH32107.1"/>
    <property type="molecule type" value="Genomic_DNA"/>
</dbReference>
<proteinExistence type="predicted"/>
<reference evidence="2 4" key="1">
    <citation type="journal article" date="2011" name="Nature">
        <title>The Medicago genome provides insight into the evolution of rhizobial symbioses.</title>
        <authorList>
            <person name="Young N.D."/>
            <person name="Debelle F."/>
            <person name="Oldroyd G.E."/>
            <person name="Geurts R."/>
            <person name="Cannon S.B."/>
            <person name="Udvardi M.K."/>
            <person name="Benedito V.A."/>
            <person name="Mayer K.F."/>
            <person name="Gouzy J."/>
            <person name="Schoof H."/>
            <person name="Van de Peer Y."/>
            <person name="Proost S."/>
            <person name="Cook D.R."/>
            <person name="Meyers B.C."/>
            <person name="Spannagl M."/>
            <person name="Cheung F."/>
            <person name="De Mita S."/>
            <person name="Krishnakumar V."/>
            <person name="Gundlach H."/>
            <person name="Zhou S."/>
            <person name="Mudge J."/>
            <person name="Bharti A.K."/>
            <person name="Murray J.D."/>
            <person name="Naoumkina M.A."/>
            <person name="Rosen B."/>
            <person name="Silverstein K.A."/>
            <person name="Tang H."/>
            <person name="Rombauts S."/>
            <person name="Zhao P.X."/>
            <person name="Zhou P."/>
            <person name="Barbe V."/>
            <person name="Bardou P."/>
            <person name="Bechner M."/>
            <person name="Bellec A."/>
            <person name="Berger A."/>
            <person name="Berges H."/>
            <person name="Bidwell S."/>
            <person name="Bisseling T."/>
            <person name="Choisne N."/>
            <person name="Couloux A."/>
            <person name="Denny R."/>
            <person name="Deshpande S."/>
            <person name="Dai X."/>
            <person name="Doyle J.J."/>
            <person name="Dudez A.M."/>
            <person name="Farmer A.D."/>
            <person name="Fouteau S."/>
            <person name="Franken C."/>
            <person name="Gibelin C."/>
            <person name="Gish J."/>
            <person name="Goldstein S."/>
            <person name="Gonzalez A.J."/>
            <person name="Green P.J."/>
            <person name="Hallab A."/>
            <person name="Hartog M."/>
            <person name="Hua A."/>
            <person name="Humphray S.J."/>
            <person name="Jeong D.H."/>
            <person name="Jing Y."/>
            <person name="Jocker A."/>
            <person name="Kenton S.M."/>
            <person name="Kim D.J."/>
            <person name="Klee K."/>
            <person name="Lai H."/>
            <person name="Lang C."/>
            <person name="Lin S."/>
            <person name="Macmil S.L."/>
            <person name="Magdelenat G."/>
            <person name="Matthews L."/>
            <person name="McCorrison J."/>
            <person name="Monaghan E.L."/>
            <person name="Mun J.H."/>
            <person name="Najar F.Z."/>
            <person name="Nicholson C."/>
            <person name="Noirot C."/>
            <person name="O'Bleness M."/>
            <person name="Paule C.R."/>
            <person name="Poulain J."/>
            <person name="Prion F."/>
            <person name="Qin B."/>
            <person name="Qu C."/>
            <person name="Retzel E.F."/>
            <person name="Riddle C."/>
            <person name="Sallet E."/>
            <person name="Samain S."/>
            <person name="Samson N."/>
            <person name="Sanders I."/>
            <person name="Saurat O."/>
            <person name="Scarpelli C."/>
            <person name="Schiex T."/>
            <person name="Segurens B."/>
            <person name="Severin A.J."/>
            <person name="Sherrier D.J."/>
            <person name="Shi R."/>
            <person name="Sims S."/>
            <person name="Singer S.R."/>
            <person name="Sinharoy S."/>
            <person name="Sterck L."/>
            <person name="Viollet A."/>
            <person name="Wang B.B."/>
            <person name="Wang K."/>
            <person name="Wang M."/>
            <person name="Wang X."/>
            <person name="Warfsmann J."/>
            <person name="Weissenbach J."/>
            <person name="White D.D."/>
            <person name="White J.D."/>
            <person name="Wiley G.B."/>
            <person name="Wincker P."/>
            <person name="Xing Y."/>
            <person name="Yang L."/>
            <person name="Yao Z."/>
            <person name="Ying F."/>
            <person name="Zhai J."/>
            <person name="Zhou L."/>
            <person name="Zuber A."/>
            <person name="Denarie J."/>
            <person name="Dixon R.A."/>
            <person name="May G.D."/>
            <person name="Schwartz D.C."/>
            <person name="Rogers J."/>
            <person name="Quetier F."/>
            <person name="Town C.D."/>
            <person name="Roe B.A."/>
        </authorList>
    </citation>
    <scope>NUCLEOTIDE SEQUENCE [LARGE SCALE GENOMIC DNA]</scope>
    <source>
        <strain evidence="2">A17</strain>
        <strain evidence="3 4">cv. Jemalong A17</strain>
    </source>
</reference>
<dbReference type="Proteomes" id="UP000002051">
    <property type="component" value="Chromosome 4"/>
</dbReference>
<protein>
    <submittedName>
        <fullName evidence="2">Transcription initiation factor TFIID subunit-like protein</fullName>
    </submittedName>
</protein>
<dbReference type="HOGENOM" id="CLU_2240588_0_0_1"/>
<accession>A0A072UQZ9</accession>
<reference evidence="2 4" key="2">
    <citation type="journal article" date="2014" name="BMC Genomics">
        <title>An improved genome release (version Mt4.0) for the model legume Medicago truncatula.</title>
        <authorList>
            <person name="Tang H."/>
            <person name="Krishnakumar V."/>
            <person name="Bidwell S."/>
            <person name="Rosen B."/>
            <person name="Chan A."/>
            <person name="Zhou S."/>
            <person name="Gentzbittel L."/>
            <person name="Childs K.L."/>
            <person name="Yandell M."/>
            <person name="Gundlach H."/>
            <person name="Mayer K.F."/>
            <person name="Schwartz D.C."/>
            <person name="Town C.D."/>
        </authorList>
    </citation>
    <scope>GENOME REANNOTATION</scope>
    <source>
        <strain evidence="2">A17</strain>
        <strain evidence="3 4">cv. Jemalong A17</strain>
    </source>
</reference>
<feature type="region of interest" description="Disordered" evidence="1">
    <location>
        <begin position="79"/>
        <end position="105"/>
    </location>
</feature>
<evidence type="ECO:0000313" key="2">
    <source>
        <dbReference type="EMBL" id="KEH32107.1"/>
    </source>
</evidence>
<keyword evidence="4" id="KW-1185">Reference proteome</keyword>
<dbReference type="AlphaFoldDB" id="A0A072UQZ9"/>
<gene>
    <name evidence="2" type="ordered locus">MTR_4g113495</name>
</gene>